<evidence type="ECO:0000256" key="1">
    <source>
        <dbReference type="SAM" id="MobiDB-lite"/>
    </source>
</evidence>
<protein>
    <submittedName>
        <fullName evidence="2">Unannotated protein</fullName>
    </submittedName>
</protein>
<gene>
    <name evidence="2" type="ORF">UFOPK2143_01587</name>
</gene>
<reference evidence="2" key="1">
    <citation type="submission" date="2020-05" db="EMBL/GenBank/DDBJ databases">
        <authorList>
            <person name="Chiriac C."/>
            <person name="Salcher M."/>
            <person name="Ghai R."/>
            <person name="Kavagutti S V."/>
        </authorList>
    </citation>
    <scope>NUCLEOTIDE SEQUENCE</scope>
</reference>
<organism evidence="2">
    <name type="scientific">freshwater metagenome</name>
    <dbReference type="NCBI Taxonomy" id="449393"/>
    <lineage>
        <taxon>unclassified sequences</taxon>
        <taxon>metagenomes</taxon>
        <taxon>ecological metagenomes</taxon>
    </lineage>
</organism>
<name>A0A6J6L3W8_9ZZZZ</name>
<accession>A0A6J6L3W8</accession>
<dbReference type="AlphaFoldDB" id="A0A6J6L3W8"/>
<feature type="region of interest" description="Disordered" evidence="1">
    <location>
        <begin position="98"/>
        <end position="117"/>
    </location>
</feature>
<evidence type="ECO:0000313" key="2">
    <source>
        <dbReference type="EMBL" id="CAB4656670.1"/>
    </source>
</evidence>
<dbReference type="EMBL" id="CAEZVV010000146">
    <property type="protein sequence ID" value="CAB4656670.1"/>
    <property type="molecule type" value="Genomic_DNA"/>
</dbReference>
<feature type="region of interest" description="Disordered" evidence="1">
    <location>
        <begin position="1"/>
        <end position="36"/>
    </location>
</feature>
<feature type="compositionally biased region" description="Basic and acidic residues" evidence="1">
    <location>
        <begin position="26"/>
        <end position="36"/>
    </location>
</feature>
<sequence length="117" mass="12652">MGEVGVAHAARHRRGRDDSPVSPIEHVGKDSADRLERSGEIDIDHVVPGVVIEFVKLPVPRHTRIRDTNVDLAEGFDASFHHQTDTGGVTDIGRHRQASLSGGFDQGDGLGQLRSCP</sequence>
<proteinExistence type="predicted"/>